<accession>A0ABR3MMC1</accession>
<organism evidence="2 3">
    <name type="scientific">Cirrhinus molitorella</name>
    <name type="common">mud carp</name>
    <dbReference type="NCBI Taxonomy" id="172907"/>
    <lineage>
        <taxon>Eukaryota</taxon>
        <taxon>Metazoa</taxon>
        <taxon>Chordata</taxon>
        <taxon>Craniata</taxon>
        <taxon>Vertebrata</taxon>
        <taxon>Euteleostomi</taxon>
        <taxon>Actinopterygii</taxon>
        <taxon>Neopterygii</taxon>
        <taxon>Teleostei</taxon>
        <taxon>Ostariophysi</taxon>
        <taxon>Cypriniformes</taxon>
        <taxon>Cyprinidae</taxon>
        <taxon>Labeoninae</taxon>
        <taxon>Labeonini</taxon>
        <taxon>Cirrhinus</taxon>
    </lineage>
</organism>
<dbReference type="Proteomes" id="UP001558613">
    <property type="component" value="Unassembled WGS sequence"/>
</dbReference>
<feature type="compositionally biased region" description="Polar residues" evidence="1">
    <location>
        <begin position="90"/>
        <end position="101"/>
    </location>
</feature>
<keyword evidence="3" id="KW-1185">Reference proteome</keyword>
<proteinExistence type="predicted"/>
<comment type="caution">
    <text evidence="2">The sequence shown here is derived from an EMBL/GenBank/DDBJ whole genome shotgun (WGS) entry which is preliminary data.</text>
</comment>
<feature type="region of interest" description="Disordered" evidence="1">
    <location>
        <begin position="65"/>
        <end position="101"/>
    </location>
</feature>
<gene>
    <name evidence="2" type="ORF">QQF64_003802</name>
</gene>
<reference evidence="2 3" key="1">
    <citation type="submission" date="2023-09" db="EMBL/GenBank/DDBJ databases">
        <authorList>
            <person name="Wang M."/>
        </authorList>
    </citation>
    <scope>NUCLEOTIDE SEQUENCE [LARGE SCALE GENOMIC DNA]</scope>
    <source>
        <strain evidence="2">GT-2023</strain>
        <tissue evidence="2">Liver</tissue>
    </source>
</reference>
<dbReference type="EMBL" id="JAYMGO010000011">
    <property type="protein sequence ID" value="KAL1265775.1"/>
    <property type="molecule type" value="Genomic_DNA"/>
</dbReference>
<name>A0ABR3MMC1_9TELE</name>
<evidence type="ECO:0000313" key="3">
    <source>
        <dbReference type="Proteomes" id="UP001558613"/>
    </source>
</evidence>
<sequence>MLSLMWISSLQHASCPEVYTVYFSQRDPHSYPNPCVCGRVGAKGAQAPHIRARLSFPSLLTGTETSETHVSDQVQPASLVSKHAAPGKPTESTFIFSNPVT</sequence>
<evidence type="ECO:0000313" key="2">
    <source>
        <dbReference type="EMBL" id="KAL1265775.1"/>
    </source>
</evidence>
<evidence type="ECO:0000256" key="1">
    <source>
        <dbReference type="SAM" id="MobiDB-lite"/>
    </source>
</evidence>
<protein>
    <submittedName>
        <fullName evidence="2">Uncharacterized protein</fullName>
    </submittedName>
</protein>